<dbReference type="RefSeq" id="WP_148781538.1">
    <property type="nucleotide sequence ID" value="NZ_VNHU01000002.1"/>
</dbReference>
<protein>
    <recommendedName>
        <fullName evidence="3">Phosphoribosylpyrophosphate synthetase</fullName>
    </recommendedName>
</protein>
<reference evidence="1 2" key="1">
    <citation type="submission" date="2019-07" db="EMBL/GenBank/DDBJ databases">
        <title>Genomic Encyclopedia of Archaeal and Bacterial Type Strains, Phase II (KMG-II): from individual species to whole genera.</title>
        <authorList>
            <person name="Goeker M."/>
        </authorList>
    </citation>
    <scope>NUCLEOTIDE SEQUENCE [LARGE SCALE GENOMIC DNA]</scope>
    <source>
        <strain evidence="1 2">DSM 17527</strain>
    </source>
</reference>
<comment type="caution">
    <text evidence="1">The sequence shown here is derived from an EMBL/GenBank/DDBJ whole genome shotgun (WGS) entry which is preliminary data.</text>
</comment>
<evidence type="ECO:0008006" key="3">
    <source>
        <dbReference type="Google" id="ProtNLM"/>
    </source>
</evidence>
<accession>A0A5S5C9D9</accession>
<dbReference type="AlphaFoldDB" id="A0A5S5C9D9"/>
<organism evidence="1 2">
    <name type="scientific">Aquimarina intermedia</name>
    <dbReference type="NCBI Taxonomy" id="350814"/>
    <lineage>
        <taxon>Bacteria</taxon>
        <taxon>Pseudomonadati</taxon>
        <taxon>Bacteroidota</taxon>
        <taxon>Flavobacteriia</taxon>
        <taxon>Flavobacteriales</taxon>
        <taxon>Flavobacteriaceae</taxon>
        <taxon>Aquimarina</taxon>
    </lineage>
</organism>
<name>A0A5S5C9D9_9FLAO</name>
<proteinExistence type="predicted"/>
<gene>
    <name evidence="1" type="ORF">BD809_102128</name>
</gene>
<evidence type="ECO:0000313" key="2">
    <source>
        <dbReference type="Proteomes" id="UP000324376"/>
    </source>
</evidence>
<sequence>MHHLDTLSQQMNSLKEEGYTIEFDLKNNKILDHKSDKSYTIDEFDVVQTFRFEGASNPADNSILYAIKTTTGDKGVLLGAYGADGEEVSKEMIDKLRAINS</sequence>
<dbReference type="Proteomes" id="UP000324376">
    <property type="component" value="Unassembled WGS sequence"/>
</dbReference>
<evidence type="ECO:0000313" key="1">
    <source>
        <dbReference type="EMBL" id="TYP75917.1"/>
    </source>
</evidence>
<keyword evidence="2" id="KW-1185">Reference proteome</keyword>
<dbReference type="EMBL" id="VNHU01000002">
    <property type="protein sequence ID" value="TYP75917.1"/>
    <property type="molecule type" value="Genomic_DNA"/>
</dbReference>
<dbReference type="OrthoDB" id="8418771at2"/>